<feature type="compositionally biased region" description="Polar residues" evidence="1">
    <location>
        <begin position="45"/>
        <end position="56"/>
    </location>
</feature>
<gene>
    <name evidence="2" type="ORF">DL89DRAFT_260081</name>
</gene>
<name>A0A1Y1VYT2_9FUNG</name>
<sequence>MNFRLRDNTVTTGSAASSAAVPAQQQQPGPLPSPLETQKPAPTHKQLSSRPLPTLSTQTVTTTTVTTTTVTTYPPLKIPRVDKQKEVNARMYPLARAKAPAALEQFALESMGQQLYFEYKDLADAQNEVQ</sequence>
<accession>A0A1Y1VYT2</accession>
<organism evidence="2 3">
    <name type="scientific">Linderina pennispora</name>
    <dbReference type="NCBI Taxonomy" id="61395"/>
    <lineage>
        <taxon>Eukaryota</taxon>
        <taxon>Fungi</taxon>
        <taxon>Fungi incertae sedis</taxon>
        <taxon>Zoopagomycota</taxon>
        <taxon>Kickxellomycotina</taxon>
        <taxon>Kickxellomycetes</taxon>
        <taxon>Kickxellales</taxon>
        <taxon>Kickxellaceae</taxon>
        <taxon>Linderina</taxon>
    </lineage>
</organism>
<dbReference type="Proteomes" id="UP000193922">
    <property type="component" value="Unassembled WGS sequence"/>
</dbReference>
<feature type="region of interest" description="Disordered" evidence="1">
    <location>
        <begin position="1"/>
        <end position="61"/>
    </location>
</feature>
<evidence type="ECO:0000313" key="3">
    <source>
        <dbReference type="Proteomes" id="UP000193922"/>
    </source>
</evidence>
<dbReference type="OrthoDB" id="190105at2759"/>
<protein>
    <submittedName>
        <fullName evidence="2">Uncharacterized protein</fullName>
    </submittedName>
</protein>
<dbReference type="EMBL" id="MCFD01000015">
    <property type="protein sequence ID" value="ORX66427.1"/>
    <property type="molecule type" value="Genomic_DNA"/>
</dbReference>
<dbReference type="RefSeq" id="XP_040740415.1">
    <property type="nucleotide sequence ID" value="XM_040885748.1"/>
</dbReference>
<dbReference type="GeneID" id="63802396"/>
<evidence type="ECO:0000256" key="1">
    <source>
        <dbReference type="SAM" id="MobiDB-lite"/>
    </source>
</evidence>
<proteinExistence type="predicted"/>
<evidence type="ECO:0000313" key="2">
    <source>
        <dbReference type="EMBL" id="ORX66427.1"/>
    </source>
</evidence>
<comment type="caution">
    <text evidence="2">The sequence shown here is derived from an EMBL/GenBank/DDBJ whole genome shotgun (WGS) entry which is preliminary data.</text>
</comment>
<feature type="compositionally biased region" description="Low complexity" evidence="1">
    <location>
        <begin position="10"/>
        <end position="28"/>
    </location>
</feature>
<reference evidence="2 3" key="1">
    <citation type="submission" date="2016-07" db="EMBL/GenBank/DDBJ databases">
        <title>Pervasive Adenine N6-methylation of Active Genes in Fungi.</title>
        <authorList>
            <consortium name="DOE Joint Genome Institute"/>
            <person name="Mondo S.J."/>
            <person name="Dannebaum R.O."/>
            <person name="Kuo R.C."/>
            <person name="Labutti K."/>
            <person name="Haridas S."/>
            <person name="Kuo A."/>
            <person name="Salamov A."/>
            <person name="Ahrendt S.R."/>
            <person name="Lipzen A."/>
            <person name="Sullivan W."/>
            <person name="Andreopoulos W.B."/>
            <person name="Clum A."/>
            <person name="Lindquist E."/>
            <person name="Daum C."/>
            <person name="Ramamoorthy G.K."/>
            <person name="Gryganskyi A."/>
            <person name="Culley D."/>
            <person name="Magnuson J.K."/>
            <person name="James T.Y."/>
            <person name="O'Malley M.A."/>
            <person name="Stajich J.E."/>
            <person name="Spatafora J.W."/>
            <person name="Visel A."/>
            <person name="Grigoriev I.V."/>
        </authorList>
    </citation>
    <scope>NUCLEOTIDE SEQUENCE [LARGE SCALE GENOMIC DNA]</scope>
    <source>
        <strain evidence="2 3">ATCC 12442</strain>
    </source>
</reference>
<dbReference type="AlphaFoldDB" id="A0A1Y1VYT2"/>
<keyword evidence="3" id="KW-1185">Reference proteome</keyword>